<keyword evidence="3" id="KW-1185">Reference proteome</keyword>
<gene>
    <name evidence="2" type="ORF">MUN78_07545</name>
</gene>
<dbReference type="RefSeq" id="WP_244729765.1">
    <property type="nucleotide sequence ID" value="NZ_CP095045.1"/>
</dbReference>
<dbReference type="Pfam" id="PF03729">
    <property type="entry name" value="DUF308"/>
    <property type="match status" value="1"/>
</dbReference>
<keyword evidence="1" id="KW-0472">Membrane</keyword>
<protein>
    <submittedName>
        <fullName evidence="2">DUF308 domain-containing protein</fullName>
    </submittedName>
</protein>
<evidence type="ECO:0000313" key="2">
    <source>
        <dbReference type="EMBL" id="UOQ58665.1"/>
    </source>
</evidence>
<keyword evidence="1" id="KW-1133">Transmembrane helix</keyword>
<dbReference type="EMBL" id="CP095045">
    <property type="protein sequence ID" value="UOQ58665.1"/>
    <property type="molecule type" value="Genomic_DNA"/>
</dbReference>
<feature type="transmembrane region" description="Helical" evidence="1">
    <location>
        <begin position="73"/>
        <end position="91"/>
    </location>
</feature>
<reference evidence="2 3" key="1">
    <citation type="submission" date="2022-04" db="EMBL/GenBank/DDBJ databases">
        <title>Leucobacter sp. isolated from rhizosphere of garlic.</title>
        <authorList>
            <person name="Won M."/>
            <person name="Lee C.-M."/>
            <person name="Woen H.-Y."/>
            <person name="Kwon S.-W."/>
        </authorList>
    </citation>
    <scope>NUCLEOTIDE SEQUENCE [LARGE SCALE GENOMIC DNA]</scope>
    <source>
        <strain evidence="2 3">H21R-40</strain>
    </source>
</reference>
<feature type="transmembrane region" description="Helical" evidence="1">
    <location>
        <begin position="97"/>
        <end position="117"/>
    </location>
</feature>
<proteinExistence type="predicted"/>
<accession>A0ABY4FQV8</accession>
<feature type="transmembrane region" description="Helical" evidence="1">
    <location>
        <begin position="48"/>
        <end position="66"/>
    </location>
</feature>
<organism evidence="2 3">
    <name type="scientific">Leucobacter allii</name>
    <dbReference type="NCBI Taxonomy" id="2932247"/>
    <lineage>
        <taxon>Bacteria</taxon>
        <taxon>Bacillati</taxon>
        <taxon>Actinomycetota</taxon>
        <taxon>Actinomycetes</taxon>
        <taxon>Micrococcales</taxon>
        <taxon>Microbacteriaceae</taxon>
        <taxon>Leucobacter</taxon>
    </lineage>
</organism>
<sequence>MIPQPVPFTAASARRRSAPWWALTAVGALVALSGIALLVWPFVAASSLLALLFGAALMLTGLALVVRGGASGPAVIGGVLLGLAGLAAMAFPALTTGAIVAFAGVSLIGAGAIWIAVAARLVGSLRAVVPGAVLLLGGVVALIWPQIALSIVAVVAGLVIVLIGASIVWAAQRLRRAAAGGAARGPVRPGGAAASETIIIVDPER</sequence>
<feature type="transmembrane region" description="Helical" evidence="1">
    <location>
        <begin position="124"/>
        <end position="144"/>
    </location>
</feature>
<evidence type="ECO:0000256" key="1">
    <source>
        <dbReference type="SAM" id="Phobius"/>
    </source>
</evidence>
<feature type="transmembrane region" description="Helical" evidence="1">
    <location>
        <begin position="150"/>
        <end position="171"/>
    </location>
</feature>
<dbReference type="InterPro" id="IPR005325">
    <property type="entry name" value="DUF308_memb"/>
</dbReference>
<evidence type="ECO:0000313" key="3">
    <source>
        <dbReference type="Proteomes" id="UP000831786"/>
    </source>
</evidence>
<keyword evidence="1" id="KW-0812">Transmembrane</keyword>
<feature type="transmembrane region" description="Helical" evidence="1">
    <location>
        <begin position="20"/>
        <end position="42"/>
    </location>
</feature>
<name>A0ABY4FQV8_9MICO</name>
<dbReference type="Proteomes" id="UP000831786">
    <property type="component" value="Chromosome"/>
</dbReference>